<dbReference type="AlphaFoldDB" id="L7CF86"/>
<dbReference type="GO" id="GO:0009035">
    <property type="term" value="F:type I site-specific deoxyribonuclease activity"/>
    <property type="evidence" value="ECO:0007669"/>
    <property type="project" value="UniProtKB-EC"/>
</dbReference>
<keyword evidence="3" id="KW-0540">Nuclease</keyword>
<evidence type="ECO:0000259" key="2">
    <source>
        <dbReference type="Pfam" id="PF04313"/>
    </source>
</evidence>
<organism evidence="3 4">
    <name type="scientific">Rhodopirellula baltica SWK14</name>
    <dbReference type="NCBI Taxonomy" id="993516"/>
    <lineage>
        <taxon>Bacteria</taxon>
        <taxon>Pseudomonadati</taxon>
        <taxon>Planctomycetota</taxon>
        <taxon>Planctomycetia</taxon>
        <taxon>Pirellulales</taxon>
        <taxon>Pirellulaceae</taxon>
        <taxon>Rhodopirellula</taxon>
    </lineage>
</organism>
<dbReference type="GO" id="GO:0005524">
    <property type="term" value="F:ATP binding"/>
    <property type="evidence" value="ECO:0007669"/>
    <property type="project" value="UniProtKB-KW"/>
</dbReference>
<dbReference type="Proteomes" id="UP000010959">
    <property type="component" value="Unassembled WGS sequence"/>
</dbReference>
<sequence length="81" mass="9056">MTEDQLEQLSLDWFRETGWDYANGVDISPDGDDPEREDYRVVVLKDRLAEAVARLNPDLPQLFSGELPVPAAPTATEEPLA</sequence>
<dbReference type="Pfam" id="PF04313">
    <property type="entry name" value="HSDR_N"/>
    <property type="match status" value="1"/>
</dbReference>
<evidence type="ECO:0000313" key="4">
    <source>
        <dbReference type="Proteomes" id="UP000010959"/>
    </source>
</evidence>
<gene>
    <name evidence="3" type="ORF">RBSWK_03376</name>
</gene>
<name>L7CF86_RHOBT</name>
<dbReference type="GO" id="GO:0003677">
    <property type="term" value="F:DNA binding"/>
    <property type="evidence" value="ECO:0007669"/>
    <property type="project" value="UniProtKB-KW"/>
</dbReference>
<evidence type="ECO:0000256" key="1">
    <source>
        <dbReference type="SAM" id="MobiDB-lite"/>
    </source>
</evidence>
<reference evidence="3 4" key="1">
    <citation type="journal article" date="2013" name="Mar. Genomics">
        <title>Expression of sulfatases in Rhodopirellula baltica and the diversity of sulfatases in the genus Rhodopirellula.</title>
        <authorList>
            <person name="Wegner C.E."/>
            <person name="Richter-Heitmann T."/>
            <person name="Klindworth A."/>
            <person name="Klockow C."/>
            <person name="Richter M."/>
            <person name="Achstetter T."/>
            <person name="Glockner F.O."/>
            <person name="Harder J."/>
        </authorList>
    </citation>
    <scope>NUCLEOTIDE SEQUENCE [LARGE SCALE GENOMIC DNA]</scope>
    <source>
        <strain evidence="3 4">SWK14</strain>
    </source>
</reference>
<dbReference type="PATRIC" id="fig|993516.3.peg.3598"/>
<dbReference type="EMBL" id="AMWG01000094">
    <property type="protein sequence ID" value="ELP32688.1"/>
    <property type="molecule type" value="Genomic_DNA"/>
</dbReference>
<dbReference type="GO" id="GO:0009307">
    <property type="term" value="P:DNA restriction-modification system"/>
    <property type="evidence" value="ECO:0007669"/>
    <property type="project" value="UniProtKB-KW"/>
</dbReference>
<accession>L7CF86</accession>
<dbReference type="InterPro" id="IPR007409">
    <property type="entry name" value="Restrct_endonuc_type1_HsdR_N"/>
</dbReference>
<keyword evidence="3" id="KW-0255">Endonuclease</keyword>
<feature type="compositionally biased region" description="Low complexity" evidence="1">
    <location>
        <begin position="66"/>
        <end position="81"/>
    </location>
</feature>
<protein>
    <submittedName>
        <fullName evidence="3">Protein containing Restriction endonuclease, type I, EcoRI, R subunit/Type III, Res subunit</fullName>
        <ecNumber evidence="3">3.1.21.3</ecNumber>
    </submittedName>
</protein>
<proteinExistence type="predicted"/>
<keyword evidence="3" id="KW-0378">Hydrolase</keyword>
<feature type="region of interest" description="Disordered" evidence="1">
    <location>
        <begin position="62"/>
        <end position="81"/>
    </location>
</feature>
<feature type="domain" description="Restriction endonuclease type I HsdR N-terminal" evidence="2">
    <location>
        <begin position="1"/>
        <end position="62"/>
    </location>
</feature>
<dbReference type="EC" id="3.1.21.3" evidence="3"/>
<comment type="caution">
    <text evidence="3">The sequence shown here is derived from an EMBL/GenBank/DDBJ whole genome shotgun (WGS) entry which is preliminary data.</text>
</comment>
<evidence type="ECO:0000313" key="3">
    <source>
        <dbReference type="EMBL" id="ELP32688.1"/>
    </source>
</evidence>